<feature type="transmembrane region" description="Helical" evidence="8">
    <location>
        <begin position="527"/>
        <end position="549"/>
    </location>
</feature>
<evidence type="ECO:0000313" key="11">
    <source>
        <dbReference type="EMBL" id="KAG7516585.1"/>
    </source>
</evidence>
<feature type="transmembrane region" description="Helical" evidence="8">
    <location>
        <begin position="466"/>
        <end position="488"/>
    </location>
</feature>
<evidence type="ECO:0000313" key="12">
    <source>
        <dbReference type="Proteomes" id="UP000693946"/>
    </source>
</evidence>
<feature type="transmembrane region" description="Helical" evidence="8">
    <location>
        <begin position="570"/>
        <end position="589"/>
    </location>
</feature>
<keyword evidence="6" id="KW-1015">Disulfide bond</keyword>
<feature type="region of interest" description="Disordered" evidence="7">
    <location>
        <begin position="646"/>
        <end position="665"/>
    </location>
</feature>
<dbReference type="PROSITE" id="PS50261">
    <property type="entry name" value="G_PROTEIN_RECEP_F2_4"/>
    <property type="match status" value="1"/>
</dbReference>
<gene>
    <name evidence="11" type="ORF">JOB18_035638</name>
</gene>
<feature type="domain" description="GAIN-B" evidence="9">
    <location>
        <begin position="178"/>
        <end position="351"/>
    </location>
</feature>
<dbReference type="SMART" id="SM00303">
    <property type="entry name" value="GPS"/>
    <property type="match status" value="1"/>
</dbReference>
<dbReference type="GO" id="GO:0007166">
    <property type="term" value="P:cell surface receptor signaling pathway"/>
    <property type="evidence" value="ECO:0007669"/>
    <property type="project" value="InterPro"/>
</dbReference>
<dbReference type="EMBL" id="JAGKHQ010000005">
    <property type="protein sequence ID" value="KAG7516585.1"/>
    <property type="molecule type" value="Genomic_DNA"/>
</dbReference>
<dbReference type="Pfam" id="PF00002">
    <property type="entry name" value="7tm_2"/>
    <property type="match status" value="1"/>
</dbReference>
<keyword evidence="5 8" id="KW-0472">Membrane</keyword>
<evidence type="ECO:0000259" key="9">
    <source>
        <dbReference type="PROSITE" id="PS50221"/>
    </source>
</evidence>
<name>A0AAV6SI57_SOLSE</name>
<feature type="compositionally biased region" description="Basic residues" evidence="7">
    <location>
        <begin position="707"/>
        <end position="725"/>
    </location>
</feature>
<evidence type="ECO:0000256" key="1">
    <source>
        <dbReference type="ARBA" id="ARBA00004141"/>
    </source>
</evidence>
<reference evidence="11 12" key="1">
    <citation type="journal article" date="2021" name="Sci. Rep.">
        <title>Chromosome anchoring in Senegalese sole (Solea senegalensis) reveals sex-associated markers and genome rearrangements in flatfish.</title>
        <authorList>
            <person name="Guerrero-Cozar I."/>
            <person name="Gomez-Garrido J."/>
            <person name="Berbel C."/>
            <person name="Martinez-Blanch J.F."/>
            <person name="Alioto T."/>
            <person name="Claros M.G."/>
            <person name="Gagnaire P.A."/>
            <person name="Manchado M."/>
        </authorList>
    </citation>
    <scope>NUCLEOTIDE SEQUENCE [LARGE SCALE GENOMIC DNA]</scope>
    <source>
        <strain evidence="11">Sse05_10M</strain>
    </source>
</reference>
<feature type="transmembrane region" description="Helical" evidence="8">
    <location>
        <begin position="595"/>
        <end position="617"/>
    </location>
</feature>
<keyword evidence="12" id="KW-1185">Reference proteome</keyword>
<feature type="domain" description="G-protein coupled receptors family 2 profile 2" evidence="10">
    <location>
        <begin position="360"/>
        <end position="619"/>
    </location>
</feature>
<dbReference type="InterPro" id="IPR000203">
    <property type="entry name" value="GPS"/>
</dbReference>
<protein>
    <submittedName>
        <fullName evidence="11">Adhesion G-protein coupled receptor G4-like</fullName>
    </submittedName>
</protein>
<evidence type="ECO:0000259" key="10">
    <source>
        <dbReference type="PROSITE" id="PS50261"/>
    </source>
</evidence>
<dbReference type="InterPro" id="IPR000832">
    <property type="entry name" value="GPCR_2_secretin-like"/>
</dbReference>
<evidence type="ECO:0000256" key="8">
    <source>
        <dbReference type="SAM" id="Phobius"/>
    </source>
</evidence>
<dbReference type="PANTHER" id="PTHR12011">
    <property type="entry name" value="ADHESION G-PROTEIN COUPLED RECEPTOR"/>
    <property type="match status" value="1"/>
</dbReference>
<comment type="subcellular location">
    <subcellularLocation>
        <location evidence="1">Membrane</location>
        <topology evidence="1">Multi-pass membrane protein</topology>
    </subcellularLocation>
</comment>
<dbReference type="CDD" id="cd15997">
    <property type="entry name" value="7tmB2_GPR112"/>
    <property type="match status" value="1"/>
</dbReference>
<evidence type="ECO:0000256" key="7">
    <source>
        <dbReference type="SAM" id="MobiDB-lite"/>
    </source>
</evidence>
<accession>A0AAV6SI57</accession>
<dbReference type="FunFam" id="2.60.220.50:FF:000039">
    <property type="entry name" value="Adhesion G protein-coupled receptor G4b"/>
    <property type="match status" value="1"/>
</dbReference>
<comment type="caution">
    <text evidence="11">The sequence shown here is derived from an EMBL/GenBank/DDBJ whole genome shotgun (WGS) entry which is preliminary data.</text>
</comment>
<evidence type="ECO:0000256" key="2">
    <source>
        <dbReference type="ARBA" id="ARBA00022692"/>
    </source>
</evidence>
<feature type="region of interest" description="Disordered" evidence="7">
    <location>
        <begin position="705"/>
        <end position="725"/>
    </location>
</feature>
<dbReference type="GO" id="GO:0005886">
    <property type="term" value="C:plasma membrane"/>
    <property type="evidence" value="ECO:0007669"/>
    <property type="project" value="TreeGrafter"/>
</dbReference>
<evidence type="ECO:0000256" key="6">
    <source>
        <dbReference type="ARBA" id="ARBA00023157"/>
    </source>
</evidence>
<keyword evidence="4 8" id="KW-1133">Transmembrane helix</keyword>
<dbReference type="SUPFAM" id="SSF81321">
    <property type="entry name" value="Family A G protein-coupled receptor-like"/>
    <property type="match status" value="1"/>
</dbReference>
<dbReference type="InterPro" id="IPR017983">
    <property type="entry name" value="GPCR_2_secretin-like_CS"/>
</dbReference>
<keyword evidence="11" id="KW-0675">Receptor</keyword>
<dbReference type="PANTHER" id="PTHR12011:SF277">
    <property type="entry name" value="ADHESION G-PROTEIN COUPLED RECEPTOR G4"/>
    <property type="match status" value="1"/>
</dbReference>
<keyword evidence="2 8" id="KW-0812">Transmembrane</keyword>
<dbReference type="PROSITE" id="PS00650">
    <property type="entry name" value="G_PROTEIN_RECEP_F2_2"/>
    <property type="match status" value="1"/>
</dbReference>
<dbReference type="GO" id="GO:0004930">
    <property type="term" value="F:G protein-coupled receptor activity"/>
    <property type="evidence" value="ECO:0007669"/>
    <property type="project" value="InterPro"/>
</dbReference>
<feature type="transmembrane region" description="Helical" evidence="8">
    <location>
        <begin position="397"/>
        <end position="416"/>
    </location>
</feature>
<dbReference type="Pfam" id="PF01825">
    <property type="entry name" value="GPS"/>
    <property type="match status" value="1"/>
</dbReference>
<evidence type="ECO:0000256" key="3">
    <source>
        <dbReference type="ARBA" id="ARBA00022729"/>
    </source>
</evidence>
<keyword evidence="3" id="KW-0732">Signal</keyword>
<dbReference type="FunFam" id="1.20.1070.10:FF:000043">
    <property type="entry name" value="adhesion G-protein coupled receptor G2 isoform X1"/>
    <property type="match status" value="1"/>
</dbReference>
<dbReference type="GO" id="GO:0007189">
    <property type="term" value="P:adenylate cyclase-activating G protein-coupled receptor signaling pathway"/>
    <property type="evidence" value="ECO:0007669"/>
    <property type="project" value="TreeGrafter"/>
</dbReference>
<evidence type="ECO:0000256" key="4">
    <source>
        <dbReference type="ARBA" id="ARBA00022989"/>
    </source>
</evidence>
<dbReference type="Proteomes" id="UP000693946">
    <property type="component" value="Linkage Group LG13"/>
</dbReference>
<dbReference type="AlphaFoldDB" id="A0AAV6SI57"/>
<dbReference type="InterPro" id="IPR057244">
    <property type="entry name" value="GAIN_B"/>
</dbReference>
<dbReference type="PROSITE" id="PS50221">
    <property type="entry name" value="GAIN_B"/>
    <property type="match status" value="1"/>
</dbReference>
<organism evidence="11 12">
    <name type="scientific">Solea senegalensis</name>
    <name type="common">Senegalese sole</name>
    <dbReference type="NCBI Taxonomy" id="28829"/>
    <lineage>
        <taxon>Eukaryota</taxon>
        <taxon>Metazoa</taxon>
        <taxon>Chordata</taxon>
        <taxon>Craniata</taxon>
        <taxon>Vertebrata</taxon>
        <taxon>Euteleostomi</taxon>
        <taxon>Actinopterygii</taxon>
        <taxon>Neopterygii</taxon>
        <taxon>Teleostei</taxon>
        <taxon>Neoteleostei</taxon>
        <taxon>Acanthomorphata</taxon>
        <taxon>Carangaria</taxon>
        <taxon>Pleuronectiformes</taxon>
        <taxon>Pleuronectoidei</taxon>
        <taxon>Soleidae</taxon>
        <taxon>Solea</taxon>
    </lineage>
</organism>
<sequence length="725" mass="81135">MLTACVNRASKENIRNVWIIKAAVTTCLSALFSVFSLFLSPESPPALETESGTFQINRHRGEEWNVPSTKGMDSYLKAVETISDMKPVNVTTDNAPDVVKTIECLLHNESTIGYQALVTVLNKLGDVIDVSVVTPDLESDDNTMPLTNSILNIMETVGDRVVGYNGSCSAVAPAIAISLVDIVPSQFDNLTFGVSFHSGDTMPEIFISRKPFNNTVVSISLPSIIRHSFPQVGPNQSPPRIQFQFYGIPTLFQSNQKDQILNTFVVSASVTNAISPIKDLDEEIQIMFHHLTPNTLHKDIQCVFWNFNKSNGRGGWDNHGCRKNYSNSNYTTCLCDHLTHFGVLLDVSRNPVDPYNEQILTIITYIGCGVSSLFLGITLITYTVFKKLHQDYPSQILINLCLALLGLNLVFLANSWLSSWEVYGLCVATAFTLHYFLLAAFTWMGIEAINMYFALVKVFNIYVPLYILKVCAVGWGLPLLICITVISVNMDAYGSHLYADAQPGLNLIDNSSDFCWLQDNVAYYTSVVAYALLVLLFNIVIFVTVLVELRRVRVNSPPGTHSKLMQDLKGVASLTLLLGLTWIVGFFTWDPARVFVLYIFSGLNSLQGLFIFLFHCVMKEKVRQQWRIHLCFSRFRLKESSEWSTSATGGTVANPRLNPPRESVPSGHTPARLNLGLFVKSLVSPSCPEQPRRYWSSAFTEGEVSQRHKRKNQRTKIKRTHAFTR</sequence>
<evidence type="ECO:0000256" key="5">
    <source>
        <dbReference type="ARBA" id="ARBA00023136"/>
    </source>
</evidence>
<feature type="transmembrane region" description="Helical" evidence="8">
    <location>
        <begin position="18"/>
        <end position="39"/>
    </location>
</feature>
<feature type="transmembrane region" description="Helical" evidence="8">
    <location>
        <begin position="422"/>
        <end position="446"/>
    </location>
</feature>
<proteinExistence type="predicted"/>
<feature type="transmembrane region" description="Helical" evidence="8">
    <location>
        <begin position="362"/>
        <end position="385"/>
    </location>
</feature>
<dbReference type="InterPro" id="IPR017981">
    <property type="entry name" value="GPCR_2-like_7TM"/>
</dbReference>